<keyword evidence="3 6" id="KW-0106">Calcium</keyword>
<comment type="similarity">
    <text evidence="1 6">Belongs to the annexin family.</text>
</comment>
<dbReference type="PRINTS" id="PR00196">
    <property type="entry name" value="ANNEXIN"/>
</dbReference>
<dbReference type="InterPro" id="IPR018252">
    <property type="entry name" value="Annexin_repeat_CS"/>
</dbReference>
<keyword evidence="7" id="KW-1185">Reference proteome</keyword>
<dbReference type="GO" id="GO:0001786">
    <property type="term" value="F:phosphatidylserine binding"/>
    <property type="evidence" value="ECO:0007669"/>
    <property type="project" value="TreeGrafter"/>
</dbReference>
<keyword evidence="2 6" id="KW-0677">Repeat</keyword>
<dbReference type="FunFam" id="1.10.220.10:FF:000003">
    <property type="entry name" value="Annexin"/>
    <property type="match status" value="1"/>
</dbReference>
<name>A0AAJ7T9X0_PETMA</name>
<dbReference type="InterPro" id="IPR001464">
    <property type="entry name" value="Annexin"/>
</dbReference>
<evidence type="ECO:0000313" key="8">
    <source>
        <dbReference type="RefSeq" id="XP_032813972.1"/>
    </source>
</evidence>
<dbReference type="GO" id="GO:0005886">
    <property type="term" value="C:plasma membrane"/>
    <property type="evidence" value="ECO:0007669"/>
    <property type="project" value="TreeGrafter"/>
</dbReference>
<dbReference type="Pfam" id="PF00191">
    <property type="entry name" value="Annexin"/>
    <property type="match status" value="4"/>
</dbReference>
<reference evidence="8" key="1">
    <citation type="submission" date="2025-08" db="UniProtKB">
        <authorList>
            <consortium name="RefSeq"/>
        </authorList>
    </citation>
    <scope>IDENTIFICATION</scope>
    <source>
        <tissue evidence="8">Sperm</tissue>
    </source>
</reference>
<dbReference type="InterPro" id="IPR037104">
    <property type="entry name" value="Annexin_sf"/>
</dbReference>
<dbReference type="SUPFAM" id="SSF47874">
    <property type="entry name" value="Annexin"/>
    <property type="match status" value="1"/>
</dbReference>
<dbReference type="SMART" id="SM00335">
    <property type="entry name" value="ANX"/>
    <property type="match status" value="4"/>
</dbReference>
<evidence type="ECO:0000256" key="1">
    <source>
        <dbReference type="ARBA" id="ARBA00007831"/>
    </source>
</evidence>
<organism evidence="7 8">
    <name type="scientific">Petromyzon marinus</name>
    <name type="common">Sea lamprey</name>
    <dbReference type="NCBI Taxonomy" id="7757"/>
    <lineage>
        <taxon>Eukaryota</taxon>
        <taxon>Metazoa</taxon>
        <taxon>Chordata</taxon>
        <taxon>Craniata</taxon>
        <taxon>Vertebrata</taxon>
        <taxon>Cyclostomata</taxon>
        <taxon>Hyperoartia</taxon>
        <taxon>Petromyzontiformes</taxon>
        <taxon>Petromyzontidae</taxon>
        <taxon>Petromyzon</taxon>
    </lineage>
</organism>
<dbReference type="FunFam" id="1.10.220.10:FF:000004">
    <property type="entry name" value="Annexin"/>
    <property type="match status" value="1"/>
</dbReference>
<dbReference type="FunFam" id="1.10.220.10:FF:000001">
    <property type="entry name" value="Annexin"/>
    <property type="match status" value="1"/>
</dbReference>
<keyword evidence="4 6" id="KW-0041">Annexin</keyword>
<dbReference type="PANTHER" id="PTHR10502">
    <property type="entry name" value="ANNEXIN"/>
    <property type="match status" value="1"/>
</dbReference>
<evidence type="ECO:0000256" key="2">
    <source>
        <dbReference type="ARBA" id="ARBA00022737"/>
    </source>
</evidence>
<accession>A0AAJ7T9X0</accession>
<evidence type="ECO:0000313" key="7">
    <source>
        <dbReference type="Proteomes" id="UP001318040"/>
    </source>
</evidence>
<evidence type="ECO:0000256" key="4">
    <source>
        <dbReference type="ARBA" id="ARBA00023216"/>
    </source>
</evidence>
<proteinExistence type="inferred from homology"/>
<evidence type="ECO:0000256" key="3">
    <source>
        <dbReference type="ARBA" id="ARBA00022837"/>
    </source>
</evidence>
<dbReference type="GO" id="GO:0012506">
    <property type="term" value="C:vesicle membrane"/>
    <property type="evidence" value="ECO:0007669"/>
    <property type="project" value="TreeGrafter"/>
</dbReference>
<dbReference type="AlphaFoldDB" id="A0AAJ7T9X0"/>
<dbReference type="GO" id="GO:0005509">
    <property type="term" value="F:calcium ion binding"/>
    <property type="evidence" value="ECO:0007669"/>
    <property type="project" value="InterPro"/>
</dbReference>
<dbReference type="Proteomes" id="UP001318040">
    <property type="component" value="Chromosome 21"/>
</dbReference>
<dbReference type="InterPro" id="IPR018502">
    <property type="entry name" value="Annexin_repeat"/>
</dbReference>
<dbReference type="PANTHER" id="PTHR10502:SF102">
    <property type="entry name" value="ANNEXIN B11"/>
    <property type="match status" value="1"/>
</dbReference>
<sequence>MLPATAPSRGTIRPSTTFDAKTDAERLKKAMRGLGTDEDAMIDVLTQRSAAQRQQITVAFRSLTGKSLVSEVESEVSGDLGRLLVSLLLTPAMLDAQDLRNAMKGAGTNEETLMEILGTRTNKQLGELVLAYREEYKTSPDDDIGSDTTGYFEKTLLTLLRGSRDESGKPDLQQAQKDAKVLYEAGEKKVGTNEDTFISVLCGRSVPQLKLVCEEYRKVSSKDLEDVIKSETSGSFRDLLLVIVKCAKNTATYFAERLNSACKGCGTQDRTLIRVLVSRSEIDLQDVKVQYLEKYGKPLSQVIKEETSGDYLKALLKVCGDNA</sequence>
<keyword evidence="5 6" id="KW-0111">Calcium/phospholipid-binding</keyword>
<protein>
    <recommendedName>
        <fullName evidence="6">Annexin</fullName>
    </recommendedName>
</protein>
<dbReference type="GO" id="GO:0005634">
    <property type="term" value="C:nucleus"/>
    <property type="evidence" value="ECO:0007669"/>
    <property type="project" value="TreeGrafter"/>
</dbReference>
<dbReference type="GO" id="GO:0005737">
    <property type="term" value="C:cytoplasm"/>
    <property type="evidence" value="ECO:0007669"/>
    <property type="project" value="TreeGrafter"/>
</dbReference>
<dbReference type="FunFam" id="1.10.220.10:FF:000002">
    <property type="entry name" value="Annexin"/>
    <property type="match status" value="1"/>
</dbReference>
<dbReference type="GeneID" id="116944457"/>
<dbReference type="Gene3D" id="1.10.220.10">
    <property type="entry name" value="Annexin"/>
    <property type="match status" value="4"/>
</dbReference>
<dbReference type="GO" id="GO:0005544">
    <property type="term" value="F:calcium-dependent phospholipid binding"/>
    <property type="evidence" value="ECO:0007669"/>
    <property type="project" value="UniProtKB-KW"/>
</dbReference>
<dbReference type="KEGG" id="pmrn:116944457"/>
<dbReference type="PROSITE" id="PS00223">
    <property type="entry name" value="ANNEXIN_1"/>
    <property type="match status" value="2"/>
</dbReference>
<evidence type="ECO:0000256" key="6">
    <source>
        <dbReference type="RuleBase" id="RU003540"/>
    </source>
</evidence>
<comment type="domain">
    <text evidence="6">A pair of annexin repeats may form one binding site for calcium and phospholipid.</text>
</comment>
<dbReference type="RefSeq" id="XP_032813972.1">
    <property type="nucleotide sequence ID" value="XM_032958081.1"/>
</dbReference>
<dbReference type="PROSITE" id="PS51897">
    <property type="entry name" value="ANNEXIN_2"/>
    <property type="match status" value="4"/>
</dbReference>
<gene>
    <name evidence="8" type="primary">LOC116944457</name>
</gene>
<evidence type="ECO:0000256" key="5">
    <source>
        <dbReference type="ARBA" id="ARBA00023302"/>
    </source>
</evidence>